<dbReference type="PANTHER" id="PTHR47542">
    <property type="entry name" value="ACYL-COA N-ACYLTRANSFERASES (NAT) SUPERFAMILY PROTEIN"/>
    <property type="match status" value="1"/>
</dbReference>
<dbReference type="EMBL" id="CP073344">
    <property type="protein sequence ID" value="UTW04163.1"/>
    <property type="molecule type" value="Genomic_DNA"/>
</dbReference>
<sequence length="154" mass="17579">MNDMEVIELDPAAKNVREIIEDIDGLMNALYPQESNQLLSIEELKEKNVHFIGVKNNQDILGCGALVYKNNDGVYGELKRVYVKSKYRGQGVSKVIMQALIAHARKSQLPVIRLEAGIRQPEALSLYKKVGFQERQEYGSYQYDPLSIYMELKL</sequence>
<dbReference type="Gene3D" id="3.40.630.30">
    <property type="match status" value="1"/>
</dbReference>
<dbReference type="PANTHER" id="PTHR47542:SF2">
    <property type="entry name" value="ACYL-COA N-ACYLTRANSFERASES (NAT) SUPERFAMILY PROTEIN"/>
    <property type="match status" value="1"/>
</dbReference>
<reference evidence="2" key="1">
    <citation type="submission" date="2021-04" db="EMBL/GenBank/DDBJ databases">
        <title>Oceanospirillales bacteria with DddD are important DMSP degraders in coastal seawater.</title>
        <authorList>
            <person name="Liu J."/>
        </authorList>
    </citation>
    <scope>NUCLEOTIDE SEQUENCE</scope>
    <source>
        <strain evidence="2">GY6</strain>
    </source>
</reference>
<keyword evidence="3" id="KW-1185">Reference proteome</keyword>
<proteinExistence type="predicted"/>
<protein>
    <submittedName>
        <fullName evidence="2">GNAT family N-acetyltransferase</fullName>
    </submittedName>
</protein>
<dbReference type="CDD" id="cd04301">
    <property type="entry name" value="NAT_SF"/>
    <property type="match status" value="1"/>
</dbReference>
<dbReference type="Proteomes" id="UP001059950">
    <property type="component" value="Chromosome"/>
</dbReference>
<feature type="domain" description="N-acetyltransferase" evidence="1">
    <location>
        <begin position="4"/>
        <end position="154"/>
    </location>
</feature>
<evidence type="ECO:0000259" key="1">
    <source>
        <dbReference type="PROSITE" id="PS51186"/>
    </source>
</evidence>
<dbReference type="Pfam" id="PF00583">
    <property type="entry name" value="Acetyltransf_1"/>
    <property type="match status" value="1"/>
</dbReference>
<evidence type="ECO:0000313" key="3">
    <source>
        <dbReference type="Proteomes" id="UP001059950"/>
    </source>
</evidence>
<dbReference type="InterPro" id="IPR000182">
    <property type="entry name" value="GNAT_dom"/>
</dbReference>
<dbReference type="SUPFAM" id="SSF55729">
    <property type="entry name" value="Acyl-CoA N-acyltransferases (Nat)"/>
    <property type="match status" value="1"/>
</dbReference>
<name>A0ABY5GWI3_9GAMM</name>
<organism evidence="2 3">
    <name type="scientific">Amphritea atlantica</name>
    <dbReference type="NCBI Taxonomy" id="355243"/>
    <lineage>
        <taxon>Bacteria</taxon>
        <taxon>Pseudomonadati</taxon>
        <taxon>Pseudomonadota</taxon>
        <taxon>Gammaproteobacteria</taxon>
        <taxon>Oceanospirillales</taxon>
        <taxon>Oceanospirillaceae</taxon>
        <taxon>Amphritea</taxon>
    </lineage>
</organism>
<accession>A0ABY5GWI3</accession>
<evidence type="ECO:0000313" key="2">
    <source>
        <dbReference type="EMBL" id="UTW04163.1"/>
    </source>
</evidence>
<dbReference type="PROSITE" id="PS51186">
    <property type="entry name" value="GNAT"/>
    <property type="match status" value="1"/>
</dbReference>
<dbReference type="InterPro" id="IPR016181">
    <property type="entry name" value="Acyl_CoA_acyltransferase"/>
</dbReference>
<gene>
    <name evidence="2" type="ORF">KDX31_03865</name>
</gene>